<dbReference type="OrthoDB" id="2972573at2"/>
<protein>
    <submittedName>
        <fullName evidence="1">Uncharacterized protein</fullName>
    </submittedName>
</protein>
<gene>
    <name evidence="1" type="ORF">WY13_01908</name>
</gene>
<proteinExistence type="predicted"/>
<evidence type="ECO:0000313" key="1">
    <source>
        <dbReference type="EMBL" id="OAA87793.1"/>
    </source>
</evidence>
<organism evidence="1 2">
    <name type="scientific">Clostridium ljungdahlii</name>
    <dbReference type="NCBI Taxonomy" id="1538"/>
    <lineage>
        <taxon>Bacteria</taxon>
        <taxon>Bacillati</taxon>
        <taxon>Bacillota</taxon>
        <taxon>Clostridia</taxon>
        <taxon>Eubacteriales</taxon>
        <taxon>Clostridiaceae</taxon>
        <taxon>Clostridium</taxon>
    </lineage>
</organism>
<sequence>MILITIRATKGADLIYNVNIDKLLEKIYKFDSFRSFTVIRMAFEFWSKRKSIFDVEKLLKEIFGTK</sequence>
<evidence type="ECO:0000313" key="2">
    <source>
        <dbReference type="Proteomes" id="UP000077407"/>
    </source>
</evidence>
<accession>A0A168PIQ3</accession>
<dbReference type="EMBL" id="LITT01000019">
    <property type="protein sequence ID" value="OAA87793.1"/>
    <property type="molecule type" value="Genomic_DNA"/>
</dbReference>
<name>A0A168PIQ3_9CLOT</name>
<dbReference type="Proteomes" id="UP000077407">
    <property type="component" value="Unassembled WGS sequence"/>
</dbReference>
<dbReference type="AlphaFoldDB" id="A0A168PIQ3"/>
<dbReference type="RefSeq" id="WP_063555395.1">
    <property type="nucleotide sequence ID" value="NZ_LITT01000019.1"/>
</dbReference>
<comment type="caution">
    <text evidence="1">The sequence shown here is derived from an EMBL/GenBank/DDBJ whole genome shotgun (WGS) entry which is preliminary data.</text>
</comment>
<reference evidence="1 2" key="1">
    <citation type="journal article" date="2015" name="Biotechnol. Bioeng.">
        <title>Genome sequence and phenotypic characterization of Caulobacter segnis.</title>
        <authorList>
            <person name="Patel S."/>
            <person name="Fletcher B."/>
            <person name="Scott D.C."/>
            <person name="Ely B."/>
        </authorList>
    </citation>
    <scope>NUCLEOTIDE SEQUENCE [LARGE SCALE GENOMIC DNA]</scope>
    <source>
        <strain evidence="1 2">ERI-2</strain>
    </source>
</reference>
<dbReference type="PATRIC" id="fig|1538.10.peg.2353"/>